<sequence length="168" mass="20250">MKNLSALEAVLDYDKPSRRFLDELNENQMKDLSGEIFAKLYWSKRNPQWYEKDTNRLFARLRWVQRIIKKRLKTGKVKPELTENGSVMERFNFPYGDTLDFFHRYLRHPKWEVVYQESGCSAFWKNEATLELCTYCEGDVVMMKAPDEATFFRDCNRLSWWYADNAWS</sequence>
<organism evidence="1 2">
    <name type="scientific">Providencia rettgeri</name>
    <dbReference type="NCBI Taxonomy" id="587"/>
    <lineage>
        <taxon>Bacteria</taxon>
        <taxon>Pseudomonadati</taxon>
        <taxon>Pseudomonadota</taxon>
        <taxon>Gammaproteobacteria</taxon>
        <taxon>Enterobacterales</taxon>
        <taxon>Morganellaceae</taxon>
        <taxon>Providencia</taxon>
    </lineage>
</organism>
<keyword evidence="1" id="KW-0614">Plasmid</keyword>
<evidence type="ECO:0000313" key="1">
    <source>
        <dbReference type="EMBL" id="WHT95796.1"/>
    </source>
</evidence>
<proteinExistence type="predicted"/>
<dbReference type="AlphaFoldDB" id="A0AAJ6FQU8"/>
<dbReference type="Proteomes" id="UP000682358">
    <property type="component" value="Plasmid p15628A_320"/>
</dbReference>
<name>A0AAJ6FQU8_PRORE</name>
<dbReference type="EMBL" id="CP123373">
    <property type="protein sequence ID" value="WHT95796.1"/>
    <property type="molecule type" value="Genomic_DNA"/>
</dbReference>
<accession>A0AAJ6FQU8</accession>
<evidence type="ECO:0000313" key="2">
    <source>
        <dbReference type="Proteomes" id="UP000682358"/>
    </source>
</evidence>
<gene>
    <name evidence="1" type="ORF">KOF27_21565</name>
</gene>
<protein>
    <submittedName>
        <fullName evidence="1">Uncharacterized protein</fullName>
    </submittedName>
</protein>
<geneLocation type="plasmid" evidence="1 2">
    <name>p15628A_320</name>
</geneLocation>
<reference evidence="1" key="1">
    <citation type="submission" date="2023-04" db="EMBL/GenBank/DDBJ databases">
        <title>Co-integrate Col3M blaNDM-1-harbouring plasmids in clinical Providencia rettgeri isolates from Argentina.</title>
        <authorList>
            <person name="de Belder D."/>
            <person name="Martino F."/>
            <person name="Tijet N."/>
            <person name="Melano R.G."/>
            <person name="Faccone D."/>
            <person name="de Mendieta J.M."/>
            <person name="Rapoport M."/>
            <person name="Albornoz E."/>
            <person name="Petroni A."/>
            <person name="Tuduri E."/>
            <person name="Derdoy L."/>
            <person name="Cogut S."/>
            <person name="Errecalde L."/>
            <person name="Pasteran F."/>
            <person name="Corso A."/>
            <person name="Gomez S.A."/>
        </authorList>
    </citation>
    <scope>NUCLEOTIDE SEQUENCE</scope>
    <source>
        <strain evidence="1">PreM15628</strain>
        <plasmid evidence="1">p15628A_320</plasmid>
    </source>
</reference>